<proteinExistence type="predicted"/>
<dbReference type="Proteomes" id="UP001500620">
    <property type="component" value="Unassembled WGS sequence"/>
</dbReference>
<reference evidence="2" key="1">
    <citation type="journal article" date="2019" name="Int. J. Syst. Evol. Microbiol.">
        <title>The Global Catalogue of Microorganisms (GCM) 10K type strain sequencing project: providing services to taxonomists for standard genome sequencing and annotation.</title>
        <authorList>
            <consortium name="The Broad Institute Genomics Platform"/>
            <consortium name="The Broad Institute Genome Sequencing Center for Infectious Disease"/>
            <person name="Wu L."/>
            <person name="Ma J."/>
        </authorList>
    </citation>
    <scope>NUCLEOTIDE SEQUENCE [LARGE SCALE GENOMIC DNA]</scope>
    <source>
        <strain evidence="2">JCM 17441</strain>
    </source>
</reference>
<name>A0ABP8DIB7_9ACTN</name>
<comment type="caution">
    <text evidence="1">The sequence shown here is derived from an EMBL/GenBank/DDBJ whole genome shotgun (WGS) entry which is preliminary data.</text>
</comment>
<evidence type="ECO:0000313" key="2">
    <source>
        <dbReference type="Proteomes" id="UP001500620"/>
    </source>
</evidence>
<dbReference type="EMBL" id="BAABAT010000024">
    <property type="protein sequence ID" value="GAA4256343.1"/>
    <property type="molecule type" value="Genomic_DNA"/>
</dbReference>
<accession>A0ABP8DIB7</accession>
<dbReference type="RefSeq" id="WP_345133339.1">
    <property type="nucleotide sequence ID" value="NZ_BAABAT010000024.1"/>
</dbReference>
<keyword evidence="2" id="KW-1185">Reference proteome</keyword>
<gene>
    <name evidence="1" type="ORF">GCM10022255_068760</name>
</gene>
<organism evidence="1 2">
    <name type="scientific">Dactylosporangium darangshiense</name>
    <dbReference type="NCBI Taxonomy" id="579108"/>
    <lineage>
        <taxon>Bacteria</taxon>
        <taxon>Bacillati</taxon>
        <taxon>Actinomycetota</taxon>
        <taxon>Actinomycetes</taxon>
        <taxon>Micromonosporales</taxon>
        <taxon>Micromonosporaceae</taxon>
        <taxon>Dactylosporangium</taxon>
    </lineage>
</organism>
<sequence>MSKPHARIMGSGTSAVADTCTVEEILRAADAFDYLGLTELAGLRRLTDGDFDNGREQRRNHAFYGLEVSLHPAFERRYRLNPEDFDPIAGPAASGDFPLPTHGPVSCSGTIIVHESGKDCTLGADCARLLRGFLEHEGATLHRRFCPSGPDWAR</sequence>
<protein>
    <submittedName>
        <fullName evidence="1">Uncharacterized protein</fullName>
    </submittedName>
</protein>
<evidence type="ECO:0000313" key="1">
    <source>
        <dbReference type="EMBL" id="GAA4256343.1"/>
    </source>
</evidence>